<dbReference type="PANTHER" id="PTHR43721">
    <property type="entry name" value="ELONGATION FACTOR TU-RELATED"/>
    <property type="match status" value="1"/>
</dbReference>
<dbReference type="InterPro" id="IPR004161">
    <property type="entry name" value="EFTu-like_2"/>
</dbReference>
<dbReference type="Pfam" id="PF03144">
    <property type="entry name" value="GTP_EFTU_D2"/>
    <property type="match status" value="1"/>
</dbReference>
<dbReference type="Proteomes" id="UP000292859">
    <property type="component" value="Unassembled WGS sequence"/>
</dbReference>
<feature type="domain" description="Tr-type G" evidence="10">
    <location>
        <begin position="1"/>
        <end position="171"/>
    </location>
</feature>
<dbReference type="InterPro" id="IPR004535">
    <property type="entry name" value="Transl_elong_SelB"/>
</dbReference>
<dbReference type="InterPro" id="IPR009000">
    <property type="entry name" value="Transl_B-barrel_sf"/>
</dbReference>
<dbReference type="Pfam" id="PF09107">
    <property type="entry name" value="WHD_3rd_SelB"/>
    <property type="match status" value="1"/>
</dbReference>
<accession>A0ABY1YIZ0</accession>
<keyword evidence="5" id="KW-0648">Protein biosynthesis</keyword>
<dbReference type="InterPro" id="IPR050055">
    <property type="entry name" value="EF-Tu_GTPase"/>
</dbReference>
<comment type="function">
    <text evidence="7">Translation factor necessary for the incorporation of selenocysteine into proteins. It probably replaces EF-Tu for the insertion of selenocysteine directed by the UGA codon. SelB binds GTP and GDP.</text>
</comment>
<dbReference type="InterPro" id="IPR057335">
    <property type="entry name" value="Beta-barrel_SelB"/>
</dbReference>
<dbReference type="NCBIfam" id="TIGR00231">
    <property type="entry name" value="small_GTP"/>
    <property type="match status" value="1"/>
</dbReference>
<dbReference type="CDD" id="cd04171">
    <property type="entry name" value="SelB"/>
    <property type="match status" value="1"/>
</dbReference>
<dbReference type="Pfam" id="PF09106">
    <property type="entry name" value="WHD_2nd_SelB"/>
    <property type="match status" value="1"/>
</dbReference>
<dbReference type="InterPro" id="IPR027417">
    <property type="entry name" value="P-loop_NTPase"/>
</dbReference>
<dbReference type="InterPro" id="IPR015191">
    <property type="entry name" value="SelB_WHD4"/>
</dbReference>
<dbReference type="GO" id="GO:0003746">
    <property type="term" value="F:translation elongation factor activity"/>
    <property type="evidence" value="ECO:0007669"/>
    <property type="project" value="UniProtKB-KW"/>
</dbReference>
<dbReference type="InterPro" id="IPR000795">
    <property type="entry name" value="T_Tr_GTP-bd_dom"/>
</dbReference>
<evidence type="ECO:0000256" key="6">
    <source>
        <dbReference type="ARBA" id="ARBA00023134"/>
    </source>
</evidence>
<dbReference type="InterPro" id="IPR009001">
    <property type="entry name" value="Transl_elong_EF1A/Init_IF2_C"/>
</dbReference>
<dbReference type="SUPFAM" id="SSF52540">
    <property type="entry name" value="P-loop containing nucleoside triphosphate hydrolases"/>
    <property type="match status" value="1"/>
</dbReference>
<sequence length="669" mass="70476">MIVGTAGHIDHGKTALVKALTGTDADRLAEEKARGITIDLGFAYADLGGGAITGFVDVPGHERLIHTMLAGAGGIDLALLVVAADDGVMPQTREHVAILDLLGIGRGIVALTKADLADEARRAAVATEIRDTLAGTALADAPILPVSALTGEGIDALRAALIAAEARTTARHADGPMRLAVDRSFTLTGAGTVVTGTMLTGRVAVGDPVIVGPRGLPARVRAIHAQNRPAAEGLAGQRCALNLAGDAISKDAIGRGDVVLSPGLHAPADRIDAWLTVLPGEPKPIGTWFPARLHSHAVEAGARIVPLADPIRPGGGGPVQIVLDRPIAAAVHDRFILRDVSASRTIGGGRFLDLRPPARKRRTPERLALIDAARADDPAAALAGMLAVAPVDLPVFARDRSLSGPALTGALRDADAATIGDLAISRAGLDSLQGQLAATLAQFHGDNPDLPGLGRERLRLALTPRLPKDAFLSFLRAGSDAGHAVLDGAFVRLPGHEVRLSPEDEALWHRIAPLLGGEARFRPPRVRDLATDFGIDERDVRRVLHMTQKLGRTDQIAHDHFFVRPVTAEMVAILRDVAAQAPDGWFTAPAFRDRVQNGRKVAIEILDFFDRHGVTLRRGDLRRINPHRADLFGTDGRESSPVGRPDFKSGWGSETVSGGFDSHSLPPVS</sequence>
<dbReference type="PRINTS" id="PR00315">
    <property type="entry name" value="ELONGATNFCT"/>
</dbReference>
<evidence type="ECO:0000256" key="4">
    <source>
        <dbReference type="ARBA" id="ARBA00022741"/>
    </source>
</evidence>
<dbReference type="InterPro" id="IPR015190">
    <property type="entry name" value="Elong_fac_SelB-wing-hlx_typ-2"/>
</dbReference>
<evidence type="ECO:0000259" key="10">
    <source>
        <dbReference type="PROSITE" id="PS51722"/>
    </source>
</evidence>
<dbReference type="InterPro" id="IPR036388">
    <property type="entry name" value="WH-like_DNA-bd_sf"/>
</dbReference>
<dbReference type="Gene3D" id="3.40.50.300">
    <property type="entry name" value="P-loop containing nucleotide triphosphate hydrolases"/>
    <property type="match status" value="1"/>
</dbReference>
<dbReference type="SUPFAM" id="SSF46785">
    <property type="entry name" value="Winged helix' DNA-binding domain"/>
    <property type="match status" value="3"/>
</dbReference>
<keyword evidence="11" id="KW-0251">Elongation factor</keyword>
<evidence type="ECO:0000256" key="7">
    <source>
        <dbReference type="ARBA" id="ARBA00025526"/>
    </source>
</evidence>
<organism evidence="11 12">
    <name type="scientific">Paracoccus sediminis</name>
    <dbReference type="NCBI Taxonomy" id="1214787"/>
    <lineage>
        <taxon>Bacteria</taxon>
        <taxon>Pseudomonadati</taxon>
        <taxon>Pseudomonadota</taxon>
        <taxon>Alphaproteobacteria</taxon>
        <taxon>Rhodobacterales</taxon>
        <taxon>Paracoccaceae</taxon>
        <taxon>Paracoccus</taxon>
    </lineage>
</organism>
<protein>
    <recommendedName>
        <fullName evidence="2">Selenocysteine-specific elongation factor</fullName>
    </recommendedName>
    <alternativeName>
        <fullName evidence="8">SelB translation factor</fullName>
    </alternativeName>
</protein>
<name>A0ABY1YIZ0_9RHOB</name>
<keyword evidence="6" id="KW-0342">GTP-binding</keyword>
<evidence type="ECO:0000256" key="9">
    <source>
        <dbReference type="SAM" id="MobiDB-lite"/>
    </source>
</evidence>
<dbReference type="SUPFAM" id="SSF50465">
    <property type="entry name" value="EF-Tu/eEF-1alpha/eIF2-gamma C-terminal domain"/>
    <property type="match status" value="1"/>
</dbReference>
<comment type="caution">
    <text evidence="11">The sequence shown here is derived from an EMBL/GenBank/DDBJ whole genome shotgun (WGS) entry which is preliminary data.</text>
</comment>
<proteinExistence type="predicted"/>
<dbReference type="InterPro" id="IPR036390">
    <property type="entry name" value="WH_DNA-bd_sf"/>
</dbReference>
<dbReference type="EMBL" id="SIRL01000010">
    <property type="protein sequence ID" value="TBN48515.1"/>
    <property type="molecule type" value="Genomic_DNA"/>
</dbReference>
<dbReference type="Gene3D" id="1.10.10.10">
    <property type="entry name" value="Winged helix-like DNA-binding domain superfamily/Winged helix DNA-binding domain"/>
    <property type="match status" value="3"/>
</dbReference>
<dbReference type="NCBIfam" id="TIGR00475">
    <property type="entry name" value="selB"/>
    <property type="match status" value="1"/>
</dbReference>
<evidence type="ECO:0000313" key="11">
    <source>
        <dbReference type="EMBL" id="TBN48515.1"/>
    </source>
</evidence>
<keyword evidence="12" id="KW-1185">Reference proteome</keyword>
<evidence type="ECO:0000256" key="1">
    <source>
        <dbReference type="ARBA" id="ARBA00004496"/>
    </source>
</evidence>
<evidence type="ECO:0000256" key="8">
    <source>
        <dbReference type="ARBA" id="ARBA00031615"/>
    </source>
</evidence>
<dbReference type="InterPro" id="IPR005225">
    <property type="entry name" value="Small_GTP-bd"/>
</dbReference>
<gene>
    <name evidence="11" type="primary">selB</name>
    <name evidence="11" type="ORF">EYF88_13505</name>
</gene>
<comment type="subcellular location">
    <subcellularLocation>
        <location evidence="1">Cytoplasm</location>
    </subcellularLocation>
</comment>
<dbReference type="SUPFAM" id="SSF50447">
    <property type="entry name" value="Translation proteins"/>
    <property type="match status" value="1"/>
</dbReference>
<evidence type="ECO:0000313" key="12">
    <source>
        <dbReference type="Proteomes" id="UP000292859"/>
    </source>
</evidence>
<feature type="region of interest" description="Disordered" evidence="9">
    <location>
        <begin position="630"/>
        <end position="669"/>
    </location>
</feature>
<evidence type="ECO:0000256" key="2">
    <source>
        <dbReference type="ARBA" id="ARBA00015953"/>
    </source>
</evidence>
<dbReference type="InterPro" id="IPR048931">
    <property type="entry name" value="WHD_2nd_SelB_bact"/>
</dbReference>
<keyword evidence="4" id="KW-0547">Nucleotide-binding</keyword>
<evidence type="ECO:0000256" key="3">
    <source>
        <dbReference type="ARBA" id="ARBA00022490"/>
    </source>
</evidence>
<evidence type="ECO:0000256" key="5">
    <source>
        <dbReference type="ARBA" id="ARBA00022917"/>
    </source>
</evidence>
<dbReference type="Pfam" id="PF21214">
    <property type="entry name" value="WHD_2nd_SelB_bact"/>
    <property type="match status" value="1"/>
</dbReference>
<dbReference type="Pfam" id="PF00009">
    <property type="entry name" value="GTP_EFTU"/>
    <property type="match status" value="1"/>
</dbReference>
<dbReference type="Gene3D" id="2.40.30.10">
    <property type="entry name" value="Translation factors"/>
    <property type="match status" value="1"/>
</dbReference>
<keyword evidence="3" id="KW-0963">Cytoplasm</keyword>
<reference evidence="11 12" key="1">
    <citation type="submission" date="2019-02" db="EMBL/GenBank/DDBJ databases">
        <authorList>
            <person name="Zhang G."/>
        </authorList>
    </citation>
    <scope>NUCLEOTIDE SEQUENCE [LARGE SCALE GENOMIC DNA]</scope>
    <source>
        <strain evidence="11 12">CMB17</strain>
    </source>
</reference>
<dbReference type="CDD" id="cd15491">
    <property type="entry name" value="selB_III"/>
    <property type="match status" value="1"/>
</dbReference>
<dbReference type="Pfam" id="PF25461">
    <property type="entry name" value="Beta-barrel_SelB"/>
    <property type="match status" value="1"/>
</dbReference>
<dbReference type="PROSITE" id="PS51722">
    <property type="entry name" value="G_TR_2"/>
    <property type="match status" value="1"/>
</dbReference>
<dbReference type="PANTHER" id="PTHR43721:SF22">
    <property type="entry name" value="ELONGATION FACTOR TU, MITOCHONDRIAL"/>
    <property type="match status" value="1"/>
</dbReference>